<sequence length="300" mass="33199">MLTIRSLVRSAPRTISQLSARSFRQTQAFRIAPIASSFRLSSPISRFGAAFSTSSRKLTDDQLSVKLAQEISVEKDLGETESRSAEQKAELDEFLKAAEFSLTDTPDTQEIILTKTHVNETIKVTFSIADINNMNDEPMFDPESGEDGEAPLANQASLQGSTPRTAPEDQIEENEPEDQEMPEESFPVNLNIQIVKTGKPGAIVVDASAQYGEINVESFAYFADGNLAQASSFDAEKQRSNAYAGPPFGNLDADLQELINQYLADRGINAALADFVSDYIDYKEQREYVSWLENVKEFID</sequence>
<dbReference type="InterPro" id="IPR036561">
    <property type="entry name" value="MAM33_sf"/>
</dbReference>
<feature type="region of interest" description="Disordered" evidence="1">
    <location>
        <begin position="133"/>
        <end position="184"/>
    </location>
</feature>
<dbReference type="PANTHER" id="PTHR10826">
    <property type="entry name" value="COMPLEMENT COMPONENT 1"/>
    <property type="match status" value="1"/>
</dbReference>
<dbReference type="AlphaFoldDB" id="A0A6A6U4I1"/>
<dbReference type="GO" id="GO:0042256">
    <property type="term" value="P:cytosolic ribosome assembly"/>
    <property type="evidence" value="ECO:0007669"/>
    <property type="project" value="TreeGrafter"/>
</dbReference>
<evidence type="ECO:0000313" key="3">
    <source>
        <dbReference type="Proteomes" id="UP000799302"/>
    </source>
</evidence>
<dbReference type="EMBL" id="MU004238">
    <property type="protein sequence ID" value="KAF2666546.1"/>
    <property type="molecule type" value="Genomic_DNA"/>
</dbReference>
<dbReference type="OrthoDB" id="278212at2759"/>
<evidence type="ECO:0000256" key="1">
    <source>
        <dbReference type="SAM" id="MobiDB-lite"/>
    </source>
</evidence>
<feature type="compositionally biased region" description="Acidic residues" evidence="1">
    <location>
        <begin position="169"/>
        <end position="183"/>
    </location>
</feature>
<dbReference type="Proteomes" id="UP000799302">
    <property type="component" value="Unassembled WGS sequence"/>
</dbReference>
<proteinExistence type="predicted"/>
<dbReference type="InterPro" id="IPR003428">
    <property type="entry name" value="MAM33"/>
</dbReference>
<protein>
    <submittedName>
        <fullName evidence="2">Mitochondrial glyco protein</fullName>
    </submittedName>
</protein>
<reference evidence="2" key="1">
    <citation type="journal article" date="2020" name="Stud. Mycol.">
        <title>101 Dothideomycetes genomes: a test case for predicting lifestyles and emergence of pathogens.</title>
        <authorList>
            <person name="Haridas S."/>
            <person name="Albert R."/>
            <person name="Binder M."/>
            <person name="Bloem J."/>
            <person name="Labutti K."/>
            <person name="Salamov A."/>
            <person name="Andreopoulos B."/>
            <person name="Baker S."/>
            <person name="Barry K."/>
            <person name="Bills G."/>
            <person name="Bluhm B."/>
            <person name="Cannon C."/>
            <person name="Castanera R."/>
            <person name="Culley D."/>
            <person name="Daum C."/>
            <person name="Ezra D."/>
            <person name="Gonzalez J."/>
            <person name="Henrissat B."/>
            <person name="Kuo A."/>
            <person name="Liang C."/>
            <person name="Lipzen A."/>
            <person name="Lutzoni F."/>
            <person name="Magnuson J."/>
            <person name="Mondo S."/>
            <person name="Nolan M."/>
            <person name="Ohm R."/>
            <person name="Pangilinan J."/>
            <person name="Park H.-J."/>
            <person name="Ramirez L."/>
            <person name="Alfaro M."/>
            <person name="Sun H."/>
            <person name="Tritt A."/>
            <person name="Yoshinaga Y."/>
            <person name="Zwiers L.-H."/>
            <person name="Turgeon B."/>
            <person name="Goodwin S."/>
            <person name="Spatafora J."/>
            <person name="Crous P."/>
            <person name="Grigoriev I."/>
        </authorList>
    </citation>
    <scope>NUCLEOTIDE SEQUENCE</scope>
    <source>
        <strain evidence="2">CBS 115976</strain>
    </source>
</reference>
<dbReference type="GO" id="GO:0005759">
    <property type="term" value="C:mitochondrial matrix"/>
    <property type="evidence" value="ECO:0007669"/>
    <property type="project" value="InterPro"/>
</dbReference>
<accession>A0A6A6U4I1</accession>
<gene>
    <name evidence="2" type="ORF">BT63DRAFT_426996</name>
</gene>
<dbReference type="PANTHER" id="PTHR10826:SF1">
    <property type="entry name" value="COMPLEMENT COMPONENT 1 Q SUBCOMPONENT-BINDING PROTEIN, MITOCHONDRIAL"/>
    <property type="match status" value="1"/>
</dbReference>
<keyword evidence="3" id="KW-1185">Reference proteome</keyword>
<name>A0A6A6U4I1_9PEZI</name>
<feature type="compositionally biased region" description="Polar residues" evidence="1">
    <location>
        <begin position="154"/>
        <end position="164"/>
    </location>
</feature>
<feature type="compositionally biased region" description="Acidic residues" evidence="1">
    <location>
        <begin position="138"/>
        <end position="149"/>
    </location>
</feature>
<dbReference type="Gene3D" id="3.10.280.10">
    <property type="entry name" value="Mitochondrial glycoprotein"/>
    <property type="match status" value="1"/>
</dbReference>
<organism evidence="2 3">
    <name type="scientific">Microthyrium microscopicum</name>
    <dbReference type="NCBI Taxonomy" id="703497"/>
    <lineage>
        <taxon>Eukaryota</taxon>
        <taxon>Fungi</taxon>
        <taxon>Dikarya</taxon>
        <taxon>Ascomycota</taxon>
        <taxon>Pezizomycotina</taxon>
        <taxon>Dothideomycetes</taxon>
        <taxon>Dothideomycetes incertae sedis</taxon>
        <taxon>Microthyriales</taxon>
        <taxon>Microthyriaceae</taxon>
        <taxon>Microthyrium</taxon>
    </lineage>
</organism>
<evidence type="ECO:0000313" key="2">
    <source>
        <dbReference type="EMBL" id="KAF2666546.1"/>
    </source>
</evidence>
<dbReference type="SUPFAM" id="SSF54529">
    <property type="entry name" value="Mitochondrial glycoprotein MAM33-like"/>
    <property type="match status" value="1"/>
</dbReference>
<dbReference type="Pfam" id="PF02330">
    <property type="entry name" value="MAM33"/>
    <property type="match status" value="1"/>
</dbReference>